<organism evidence="10 12">
    <name type="scientific">Pseudomonas fluorescens</name>
    <dbReference type="NCBI Taxonomy" id="294"/>
    <lineage>
        <taxon>Bacteria</taxon>
        <taxon>Pseudomonadati</taxon>
        <taxon>Pseudomonadota</taxon>
        <taxon>Gammaproteobacteria</taxon>
        <taxon>Pseudomonadales</taxon>
        <taxon>Pseudomonadaceae</taxon>
        <taxon>Pseudomonas</taxon>
    </lineage>
</organism>
<dbReference type="NCBIfam" id="TIGR00455">
    <property type="entry name" value="apsK"/>
    <property type="match status" value="1"/>
</dbReference>
<evidence type="ECO:0000256" key="6">
    <source>
        <dbReference type="ARBA" id="ARBA00022840"/>
    </source>
</evidence>
<dbReference type="CDD" id="cd02027">
    <property type="entry name" value="APSK"/>
    <property type="match status" value="1"/>
</dbReference>
<dbReference type="InterPro" id="IPR002891">
    <property type="entry name" value="APS"/>
</dbReference>
<dbReference type="GO" id="GO:0004020">
    <property type="term" value="F:adenylylsulfate kinase activity"/>
    <property type="evidence" value="ECO:0007669"/>
    <property type="project" value="UniProtKB-UniRule"/>
</dbReference>
<evidence type="ECO:0000313" key="11">
    <source>
        <dbReference type="EMBL" id="SUD29137.1"/>
    </source>
</evidence>
<dbReference type="PANTHER" id="PTHR42700:SF1">
    <property type="entry name" value="SULFATE ADENYLYLTRANSFERASE"/>
    <property type="match status" value="1"/>
</dbReference>
<dbReference type="InterPro" id="IPR027417">
    <property type="entry name" value="P-loop_NTPase"/>
</dbReference>
<dbReference type="InterPro" id="IPR059117">
    <property type="entry name" value="APS_kinase_dom"/>
</dbReference>
<comment type="function">
    <text evidence="7 8">Catalyzes the synthesis of activated sulfate.</text>
</comment>
<reference evidence="11 13" key="2">
    <citation type="submission" date="2018-06" db="EMBL/GenBank/DDBJ databases">
        <authorList>
            <consortium name="Pathogen Informatics"/>
            <person name="Doyle S."/>
        </authorList>
    </citation>
    <scope>NUCLEOTIDE SEQUENCE [LARGE SCALE GENOMIC DNA]</scope>
    <source>
        <strain evidence="11 13">NCTC10392</strain>
    </source>
</reference>
<dbReference type="EMBL" id="UGUS01000002">
    <property type="protein sequence ID" value="SUD29137.1"/>
    <property type="molecule type" value="Genomic_DNA"/>
</dbReference>
<comment type="similarity">
    <text evidence="7 8">Belongs to the APS kinase family.</text>
</comment>
<dbReference type="GO" id="GO:0004781">
    <property type="term" value="F:sulfate adenylyltransferase (ATP) activity"/>
    <property type="evidence" value="ECO:0007669"/>
    <property type="project" value="TreeGrafter"/>
</dbReference>
<keyword evidence="5 7" id="KW-0547">Nucleotide-binding</keyword>
<evidence type="ECO:0000256" key="7">
    <source>
        <dbReference type="HAMAP-Rule" id="MF_00065"/>
    </source>
</evidence>
<gene>
    <name evidence="10" type="primary">cysC_1</name>
    <name evidence="7" type="synonym">cysC</name>
    <name evidence="11" type="synonym">cysC1</name>
    <name evidence="11" type="ORF">NCTC10392_01079</name>
    <name evidence="10" type="ORF">PFL603g_01582</name>
</gene>
<dbReference type="EMBL" id="LCYC01000012">
    <property type="protein sequence ID" value="KWV79209.1"/>
    <property type="molecule type" value="Genomic_DNA"/>
</dbReference>
<keyword evidence="7" id="KW-0597">Phosphoprotein</keyword>
<keyword evidence="4 7" id="KW-0808">Transferase</keyword>
<reference evidence="10 12" key="1">
    <citation type="submission" date="2015-05" db="EMBL/GenBank/DDBJ databases">
        <title>A genomic and transcriptomic approach to investigate the blue pigment phenotype in Pseudomonas fluorescens.</title>
        <authorList>
            <person name="Andreani N.A."/>
            <person name="Cardazzo B."/>
        </authorList>
    </citation>
    <scope>NUCLEOTIDE SEQUENCE [LARGE SCALE GENOMIC DNA]</scope>
    <source>
        <strain evidence="10 12">Ps_40</strain>
    </source>
</reference>
<proteinExistence type="inferred from homology"/>
<evidence type="ECO:0000256" key="4">
    <source>
        <dbReference type="ARBA" id="ARBA00022679"/>
    </source>
</evidence>
<dbReference type="InterPro" id="IPR050512">
    <property type="entry name" value="Sulf_AdTrans/APS_kinase"/>
</dbReference>
<dbReference type="NCBIfam" id="NF003013">
    <property type="entry name" value="PRK03846.1"/>
    <property type="match status" value="1"/>
</dbReference>
<evidence type="ECO:0000256" key="8">
    <source>
        <dbReference type="RuleBase" id="RU004347"/>
    </source>
</evidence>
<dbReference type="PANTHER" id="PTHR42700">
    <property type="entry name" value="SULFATE ADENYLYLTRANSFERASE"/>
    <property type="match status" value="1"/>
</dbReference>
<dbReference type="GO" id="GO:0005737">
    <property type="term" value="C:cytoplasm"/>
    <property type="evidence" value="ECO:0007669"/>
    <property type="project" value="TreeGrafter"/>
</dbReference>
<dbReference type="EC" id="2.7.1.25" evidence="3 7"/>
<evidence type="ECO:0000259" key="9">
    <source>
        <dbReference type="Pfam" id="PF01583"/>
    </source>
</evidence>
<dbReference type="AlphaFoldDB" id="A0A120G2D1"/>
<evidence type="ECO:0000256" key="2">
    <source>
        <dbReference type="ARBA" id="ARBA00004806"/>
    </source>
</evidence>
<comment type="catalytic activity">
    <reaction evidence="1 7 8">
        <text>adenosine 5'-phosphosulfate + ATP = 3'-phosphoadenylyl sulfate + ADP + H(+)</text>
        <dbReference type="Rhea" id="RHEA:24152"/>
        <dbReference type="ChEBI" id="CHEBI:15378"/>
        <dbReference type="ChEBI" id="CHEBI:30616"/>
        <dbReference type="ChEBI" id="CHEBI:58243"/>
        <dbReference type="ChEBI" id="CHEBI:58339"/>
        <dbReference type="ChEBI" id="CHEBI:456216"/>
        <dbReference type="EC" id="2.7.1.25"/>
    </reaction>
</comment>
<comment type="pathway">
    <text evidence="2 7 8">Sulfur metabolism; hydrogen sulfide biosynthesis; sulfite from sulfate: step 2/3.</text>
</comment>
<dbReference type="SUPFAM" id="SSF52540">
    <property type="entry name" value="P-loop containing nucleoside triphosphate hydrolases"/>
    <property type="match status" value="1"/>
</dbReference>
<dbReference type="GO" id="GO:0070814">
    <property type="term" value="P:hydrogen sulfide biosynthetic process"/>
    <property type="evidence" value="ECO:0007669"/>
    <property type="project" value="UniProtKB-UniRule"/>
</dbReference>
<feature type="domain" description="APS kinase" evidence="9">
    <location>
        <begin position="37"/>
        <end position="186"/>
    </location>
</feature>
<evidence type="ECO:0000313" key="12">
    <source>
        <dbReference type="Proteomes" id="UP000063434"/>
    </source>
</evidence>
<keyword evidence="6 7" id="KW-0067">ATP-binding</keyword>
<dbReference type="OrthoDB" id="9804504at2"/>
<dbReference type="Pfam" id="PF01583">
    <property type="entry name" value="APS_kinase"/>
    <property type="match status" value="1"/>
</dbReference>
<dbReference type="PATRIC" id="fig|294.195.peg.1667"/>
<dbReference type="HAMAP" id="MF_00065">
    <property type="entry name" value="Adenylyl_sulf_kinase"/>
    <property type="match status" value="1"/>
</dbReference>
<dbReference type="Proteomes" id="UP000255125">
    <property type="component" value="Unassembled WGS sequence"/>
</dbReference>
<dbReference type="Proteomes" id="UP000063434">
    <property type="component" value="Unassembled WGS sequence"/>
</dbReference>
<evidence type="ECO:0000313" key="13">
    <source>
        <dbReference type="Proteomes" id="UP000255125"/>
    </source>
</evidence>
<evidence type="ECO:0000256" key="5">
    <source>
        <dbReference type="ARBA" id="ARBA00022741"/>
    </source>
</evidence>
<feature type="binding site" evidence="7">
    <location>
        <begin position="44"/>
        <end position="51"/>
    </location>
    <ligand>
        <name>ATP</name>
        <dbReference type="ChEBI" id="CHEBI:30616"/>
    </ligand>
</feature>
<accession>A0A120G2D1</accession>
<dbReference type="RefSeq" id="WP_060765849.1">
    <property type="nucleotide sequence ID" value="NZ_LCYC01000012.1"/>
</dbReference>
<dbReference type="GO" id="GO:0019379">
    <property type="term" value="P:sulfate assimilation, phosphoadenylyl sulfate reduction by phosphoadenylyl-sulfate reductase (thioredoxin)"/>
    <property type="evidence" value="ECO:0007669"/>
    <property type="project" value="TreeGrafter"/>
</dbReference>
<dbReference type="GO" id="GO:0005524">
    <property type="term" value="F:ATP binding"/>
    <property type="evidence" value="ECO:0007669"/>
    <property type="project" value="UniProtKB-UniRule"/>
</dbReference>
<evidence type="ECO:0000256" key="1">
    <source>
        <dbReference type="ARBA" id="ARBA00001823"/>
    </source>
</evidence>
<feature type="active site" description="Phosphoserine intermediate" evidence="7">
    <location>
        <position position="118"/>
    </location>
</feature>
<dbReference type="Gene3D" id="3.40.50.300">
    <property type="entry name" value="P-loop containing nucleotide triphosphate hydrolases"/>
    <property type="match status" value="1"/>
</dbReference>
<evidence type="ECO:0000313" key="10">
    <source>
        <dbReference type="EMBL" id="KWV79209.1"/>
    </source>
</evidence>
<keyword evidence="7 8" id="KW-0418">Kinase</keyword>
<sequence length="210" mass="23383">MPPSLVLPSHPLRTPDLVPHPFEIERQAQSTLKGHRSLLLWFTGMSGAGKSCIANRVQAGLHGKRLHTCLLDGDRLRQGLTADLGFADNDRKENIRRTAEVGRLMVDAGVITLVCLISPFEQERRMARALFVPGDFIEIFIDAPLHVLEQRDPKGLYAKARKGLIKNFTGIDSPYERPVAPDIVIDSTTSSIEQAAHTIESFLKRQQVWG</sequence>
<dbReference type="UniPathway" id="UPA00140">
    <property type="reaction ID" value="UER00205"/>
</dbReference>
<dbReference type="GO" id="GO:0010134">
    <property type="term" value="P:sulfate assimilation via adenylyl sulfate reduction"/>
    <property type="evidence" value="ECO:0007669"/>
    <property type="project" value="TreeGrafter"/>
</dbReference>
<name>A0A120G2D1_PSEFL</name>
<protein>
    <recommendedName>
        <fullName evidence="3 7">Adenylyl-sulfate kinase</fullName>
        <ecNumber evidence="3 7">2.7.1.25</ecNumber>
    </recommendedName>
    <alternativeName>
        <fullName evidence="7">APS kinase</fullName>
    </alternativeName>
    <alternativeName>
        <fullName evidence="7">ATP adenosine-5'-phosphosulfate 3'-phosphotransferase</fullName>
    </alternativeName>
    <alternativeName>
        <fullName evidence="7">Adenosine-5'-phosphosulfate kinase</fullName>
    </alternativeName>
</protein>
<evidence type="ECO:0000256" key="3">
    <source>
        <dbReference type="ARBA" id="ARBA00012121"/>
    </source>
</evidence>